<dbReference type="PANTHER" id="PTHR32295:SF212">
    <property type="entry name" value="CALMODULIN BINDING PROTEIN-RELATED"/>
    <property type="match status" value="1"/>
</dbReference>
<keyword evidence="7" id="KW-1185">Reference proteome</keyword>
<dbReference type="PANTHER" id="PTHR32295">
    <property type="entry name" value="IQ-DOMAIN 5-RELATED"/>
    <property type="match status" value="1"/>
</dbReference>
<feature type="domain" description="DUF4005" evidence="5">
    <location>
        <begin position="328"/>
        <end position="395"/>
    </location>
</feature>
<organism evidence="6 7">
    <name type="scientific">Cajanus cajan</name>
    <name type="common">Pigeon pea</name>
    <name type="synonym">Cajanus indicus</name>
    <dbReference type="NCBI Taxonomy" id="3821"/>
    <lineage>
        <taxon>Eukaryota</taxon>
        <taxon>Viridiplantae</taxon>
        <taxon>Streptophyta</taxon>
        <taxon>Embryophyta</taxon>
        <taxon>Tracheophyta</taxon>
        <taxon>Spermatophyta</taxon>
        <taxon>Magnoliopsida</taxon>
        <taxon>eudicotyledons</taxon>
        <taxon>Gunneridae</taxon>
        <taxon>Pentapetalae</taxon>
        <taxon>rosids</taxon>
        <taxon>fabids</taxon>
        <taxon>Fabales</taxon>
        <taxon>Fabaceae</taxon>
        <taxon>Papilionoideae</taxon>
        <taxon>50 kb inversion clade</taxon>
        <taxon>NPAAA clade</taxon>
        <taxon>indigoferoid/millettioid clade</taxon>
        <taxon>Phaseoleae</taxon>
        <taxon>Cajanus</taxon>
    </lineage>
</organism>
<dbReference type="Pfam" id="PF13178">
    <property type="entry name" value="DUF4005"/>
    <property type="match status" value="1"/>
</dbReference>
<dbReference type="InterPro" id="IPR000048">
    <property type="entry name" value="IQ_motif_EF-hand-BS"/>
</dbReference>
<comment type="similarity">
    <text evidence="2">Belongs to the IQD family.</text>
</comment>
<comment type="subunit">
    <text evidence="3">Binds to multiple calmodulin (CaM) in the presence of Ca(2+) and CaM-like proteins.</text>
</comment>
<dbReference type="InterPro" id="IPR025064">
    <property type="entry name" value="DUF4005"/>
</dbReference>
<dbReference type="Gramene" id="C.cajan_06166.t">
    <property type="protein sequence ID" value="C.cajan_06166.t"/>
    <property type="gene ID" value="C.cajan_06166"/>
</dbReference>
<dbReference type="STRING" id="3821.A0A151U385"/>
<evidence type="ECO:0000256" key="2">
    <source>
        <dbReference type="ARBA" id="ARBA00024341"/>
    </source>
</evidence>
<proteinExistence type="inferred from homology"/>
<evidence type="ECO:0000256" key="4">
    <source>
        <dbReference type="SAM" id="MobiDB-lite"/>
    </source>
</evidence>
<evidence type="ECO:0000313" key="6">
    <source>
        <dbReference type="EMBL" id="KYP73688.1"/>
    </source>
</evidence>
<dbReference type="Pfam" id="PF00612">
    <property type="entry name" value="IQ"/>
    <property type="match status" value="1"/>
</dbReference>
<accession>A0A151U385</accession>
<dbReference type="GO" id="GO:0005516">
    <property type="term" value="F:calmodulin binding"/>
    <property type="evidence" value="ECO:0007669"/>
    <property type="project" value="UniProtKB-KW"/>
</dbReference>
<evidence type="ECO:0000313" key="7">
    <source>
        <dbReference type="Proteomes" id="UP000075243"/>
    </source>
</evidence>
<feature type="region of interest" description="Disordered" evidence="4">
    <location>
        <begin position="166"/>
        <end position="185"/>
    </location>
</feature>
<reference evidence="6 7" key="1">
    <citation type="journal article" date="2012" name="Nat. Biotechnol.">
        <title>Draft genome sequence of pigeonpea (Cajanus cajan), an orphan legume crop of resource-poor farmers.</title>
        <authorList>
            <person name="Varshney R.K."/>
            <person name="Chen W."/>
            <person name="Li Y."/>
            <person name="Bharti A.K."/>
            <person name="Saxena R.K."/>
            <person name="Schlueter J.A."/>
            <person name="Donoghue M.T."/>
            <person name="Azam S."/>
            <person name="Fan G."/>
            <person name="Whaley A.M."/>
            <person name="Farmer A.D."/>
            <person name="Sheridan J."/>
            <person name="Iwata A."/>
            <person name="Tuteja R."/>
            <person name="Penmetsa R.V."/>
            <person name="Wu W."/>
            <person name="Upadhyaya H.D."/>
            <person name="Yang S.P."/>
            <person name="Shah T."/>
            <person name="Saxena K.B."/>
            <person name="Michael T."/>
            <person name="McCombie W.R."/>
            <person name="Yang B."/>
            <person name="Zhang G."/>
            <person name="Yang H."/>
            <person name="Wang J."/>
            <person name="Spillane C."/>
            <person name="Cook D.R."/>
            <person name="May G.D."/>
            <person name="Xu X."/>
            <person name="Jackson S.A."/>
        </authorList>
    </citation>
    <scope>NUCLEOTIDE SEQUENCE [LARGE SCALE GENOMIC DNA]</scope>
    <source>
        <strain evidence="7">cv. Asha</strain>
    </source>
</reference>
<dbReference type="EMBL" id="CM003604">
    <property type="protein sequence ID" value="KYP73688.1"/>
    <property type="molecule type" value="Genomic_DNA"/>
</dbReference>
<dbReference type="Proteomes" id="UP000075243">
    <property type="component" value="Chromosome 2"/>
</dbReference>
<evidence type="ECO:0000256" key="1">
    <source>
        <dbReference type="ARBA" id="ARBA00022860"/>
    </source>
</evidence>
<sequence>MAKRKSWFGWVKRLFTSESKDNNKPRRWGWSFGRINQKQYPTITAPNRALIEASAEQRKHALTVAIATAAAAEAAVAAAHAAAEVVKLTGASRSYSYLSKGDRSLAAIKIQSAYRAHLARKALRALKGVIRLQALIRGQAVRRQVSNTLQNFHSNARNQMEILERSSHTAEKIKQSPKQKKKLEEKELKVKSIPLANHSRIFLQSECHNHRTWDCSLFSREDIEAIWFRKQEAMVKRERMKQYSSSQRERKNPQIMEECVHNMDFERESCRTLGEWLHKETCDWDVLYKPTLPSNFLKKEFQEEGLSPKISIPRKSFSVVKRSSNGDESSVTNSPVFPTYMAVTESSKAKMRSISTPKQRTGIMDICSNQNEPHKESISFCSSYYGATSSTNANNASYQQRR</sequence>
<evidence type="ECO:0000259" key="5">
    <source>
        <dbReference type="Pfam" id="PF13178"/>
    </source>
</evidence>
<protein>
    <submittedName>
        <fullName evidence="6">Protein IQ-DOMAIN 14</fullName>
    </submittedName>
</protein>
<dbReference type="OMA" id="LQMEQYT"/>
<dbReference type="PROSITE" id="PS50096">
    <property type="entry name" value="IQ"/>
    <property type="match status" value="2"/>
</dbReference>
<name>A0A151U385_CAJCA</name>
<dbReference type="Gene3D" id="1.20.5.190">
    <property type="match status" value="1"/>
</dbReference>
<gene>
    <name evidence="6" type="ORF">KK1_006336</name>
</gene>
<dbReference type="CDD" id="cd23767">
    <property type="entry name" value="IQCD"/>
    <property type="match status" value="1"/>
</dbReference>
<evidence type="ECO:0000256" key="3">
    <source>
        <dbReference type="ARBA" id="ARBA00024378"/>
    </source>
</evidence>
<dbReference type="SMART" id="SM00015">
    <property type="entry name" value="IQ"/>
    <property type="match status" value="1"/>
</dbReference>
<dbReference type="AlphaFoldDB" id="A0A151U385"/>
<keyword evidence="1" id="KW-0112">Calmodulin-binding</keyword>